<evidence type="ECO:0000256" key="5">
    <source>
        <dbReference type="ARBA" id="ARBA00022989"/>
    </source>
</evidence>
<sequence length="851" mass="92084">MVSAPSGAAVLAVNFSLITLAAAIIGARIYLRLVIQKQRLIAADWLRVAAWISAFVTASFDIIYMKEDVLKPEINYTLVNWDVPPEKLSRVLRYMWASVIPFFVTFYLCKASLLVVYLQLFPPFMIKRRIILWSVVGYCACALIVSLCLQLFLCFPIKRNWSILGPEPFCDDFALVTTFQVAWTLHFVGSLLLFALPWLVLYKLNMRKRVKIGVYCVFLLGIIDIAFSLTRFLTIQLTNVGDFRSITTVELWSGLDVFIGLIIACLPALRPYLRRKGSKYDYNYNTSGRPNNSSGAPVRRAAQSGFEEIDETPSLEGDPGPGPWTGSHSPELAAGWSDKKSNRSDIELVSLDVTAKDRTMGGQDNRGGLSTSFRSLKANLGLSSIVASTGIVLPIGLSFAVMPMLNATPLQSFAAGAALCSTSLGTTFTILGTSGLSATRLGVVLTSAAMMDDVIGLIMVQVISNLGGDAFDAITVVRPVVVSLGFAIIIPVLGRFIVLPLTVRLNAFRKANPTSRISKIFGMSQTAFVIHTAYLLGIVIGATFAGTSSLLAAYIAGATISWWDSDVPHLEARETDTNATEATGESVITEELATQEPAPESRVLTKVMEGGSGAEIFHHYYEPALQHILKPFFFASIGFSVPITKLFTGPIVWRGVIYTILMIFAKLACGLWLMSFENPFRALVQLSHKLSPKLKKSSKGLVPGAQCADNSSPRDGASAAQEGEGRDAVPLEPVADTDTSQASPQMRNSTPKPQKALSLYPACIVGIGMVARGEIGYLISALAESKGIFGATADGQSSEIFLIVTWAITLCTIIGPISVGLIVSRVRKLENESRKAKGEGRKNVLGAWGVS</sequence>
<feature type="transmembrane region" description="Helical" evidence="11">
    <location>
        <begin position="651"/>
        <end position="673"/>
    </location>
</feature>
<dbReference type="PANTHER" id="PTHR43562:SF3">
    <property type="entry name" value="SODIUM ION_PROTON EXCHANGER (EUROFUNG)"/>
    <property type="match status" value="1"/>
</dbReference>
<dbReference type="PANTHER" id="PTHR43562">
    <property type="entry name" value="NAPA-TYPE SODIUM/HYDROGEN ANTIPORTER"/>
    <property type="match status" value="1"/>
</dbReference>
<evidence type="ECO:0000256" key="3">
    <source>
        <dbReference type="ARBA" id="ARBA00022449"/>
    </source>
</evidence>
<feature type="transmembrane region" description="Helical" evidence="11">
    <location>
        <begin position="757"/>
        <end position="780"/>
    </location>
</feature>
<evidence type="ECO:0000256" key="2">
    <source>
        <dbReference type="ARBA" id="ARBA00022448"/>
    </source>
</evidence>
<proteinExistence type="predicted"/>
<dbReference type="Pfam" id="PF20684">
    <property type="entry name" value="Fung_rhodopsin"/>
    <property type="match status" value="1"/>
</dbReference>
<evidence type="ECO:0000259" key="12">
    <source>
        <dbReference type="Pfam" id="PF00999"/>
    </source>
</evidence>
<dbReference type="InterPro" id="IPR006153">
    <property type="entry name" value="Cation/H_exchanger_TM"/>
</dbReference>
<keyword evidence="5 11" id="KW-1133">Transmembrane helix</keyword>
<feature type="region of interest" description="Disordered" evidence="10">
    <location>
        <begin position="695"/>
        <end position="753"/>
    </location>
</feature>
<dbReference type="AlphaFoldDB" id="A0A8H5AIX9"/>
<feature type="transmembrane region" description="Helical" evidence="11">
    <location>
        <begin position="94"/>
        <end position="118"/>
    </location>
</feature>
<feature type="transmembrane region" description="Helical" evidence="11">
    <location>
        <begin position="413"/>
        <end position="431"/>
    </location>
</feature>
<keyword evidence="3" id="KW-0050">Antiport</keyword>
<protein>
    <recommendedName>
        <fullName evidence="16">Cation/H+ exchanger domain-containing protein</fullName>
    </recommendedName>
</protein>
<feature type="domain" description="Cation/H+ exchanger transmembrane" evidence="12">
    <location>
        <begin position="367"/>
        <end position="566"/>
    </location>
</feature>
<evidence type="ECO:0000256" key="11">
    <source>
        <dbReference type="SAM" id="Phobius"/>
    </source>
</evidence>
<dbReference type="Proteomes" id="UP000558688">
    <property type="component" value="Unassembled WGS sequence"/>
</dbReference>
<feature type="region of interest" description="Disordered" evidence="10">
    <location>
        <begin position="310"/>
        <end position="329"/>
    </location>
</feature>
<organism evidence="14 15">
    <name type="scientific">Fusarium oxysporum</name>
    <name type="common">Fusarium vascular wilt</name>
    <dbReference type="NCBI Taxonomy" id="5507"/>
    <lineage>
        <taxon>Eukaryota</taxon>
        <taxon>Fungi</taxon>
        <taxon>Dikarya</taxon>
        <taxon>Ascomycota</taxon>
        <taxon>Pezizomycotina</taxon>
        <taxon>Sordariomycetes</taxon>
        <taxon>Hypocreomycetidae</taxon>
        <taxon>Hypocreales</taxon>
        <taxon>Nectriaceae</taxon>
        <taxon>Fusarium</taxon>
        <taxon>Fusarium oxysporum species complex</taxon>
    </lineage>
</organism>
<dbReference type="GO" id="GO:0006814">
    <property type="term" value="P:sodium ion transport"/>
    <property type="evidence" value="ECO:0007669"/>
    <property type="project" value="UniProtKB-KW"/>
</dbReference>
<evidence type="ECO:0000256" key="7">
    <source>
        <dbReference type="ARBA" id="ARBA00023065"/>
    </source>
</evidence>
<feature type="transmembrane region" description="Helical" evidence="11">
    <location>
        <begin position="130"/>
        <end position="153"/>
    </location>
</feature>
<feature type="transmembrane region" description="Helical" evidence="11">
    <location>
        <begin position="45"/>
        <end position="65"/>
    </location>
</feature>
<dbReference type="InterPro" id="IPR038770">
    <property type="entry name" value="Na+/solute_symporter_sf"/>
</dbReference>
<feature type="transmembrane region" description="Helical" evidence="11">
    <location>
        <begin position="800"/>
        <end position="824"/>
    </location>
</feature>
<accession>A0A8H5AIX9</accession>
<keyword evidence="7" id="KW-0406">Ion transport</keyword>
<keyword evidence="8 11" id="KW-0472">Membrane</keyword>
<evidence type="ECO:0000256" key="8">
    <source>
        <dbReference type="ARBA" id="ARBA00023136"/>
    </source>
</evidence>
<evidence type="ECO:0000256" key="10">
    <source>
        <dbReference type="SAM" id="MobiDB-lite"/>
    </source>
</evidence>
<dbReference type="EMBL" id="JAAFOW010000647">
    <property type="protein sequence ID" value="KAF5264946.1"/>
    <property type="molecule type" value="Genomic_DNA"/>
</dbReference>
<evidence type="ECO:0008006" key="16">
    <source>
        <dbReference type="Google" id="ProtNLM"/>
    </source>
</evidence>
<evidence type="ECO:0000313" key="14">
    <source>
        <dbReference type="EMBL" id="KAF5264946.1"/>
    </source>
</evidence>
<feature type="transmembrane region" description="Helical" evidence="11">
    <location>
        <begin position="12"/>
        <end position="33"/>
    </location>
</feature>
<dbReference type="Gene3D" id="1.20.1530.20">
    <property type="match status" value="2"/>
</dbReference>
<dbReference type="GO" id="GO:0016020">
    <property type="term" value="C:membrane"/>
    <property type="evidence" value="ECO:0007669"/>
    <property type="project" value="UniProtKB-SubCell"/>
</dbReference>
<evidence type="ECO:0000259" key="13">
    <source>
        <dbReference type="Pfam" id="PF20684"/>
    </source>
</evidence>
<reference evidence="14" key="1">
    <citation type="submission" date="2020-02" db="EMBL/GenBank/DDBJ databases">
        <title>Identification and distribution of gene clusters putatively required for synthesis of sphingolipid metabolism inhibitors in phylogenetically diverse species of the filamentous fungus Fusarium.</title>
        <authorList>
            <person name="Kim H.-S."/>
            <person name="Busman M."/>
            <person name="Brown D.W."/>
            <person name="Divon H."/>
            <person name="Uhlig S."/>
            <person name="Proctor R.H."/>
        </authorList>
    </citation>
    <scope>NUCLEOTIDE SEQUENCE [LARGE SCALE GENOMIC DNA]</scope>
    <source>
        <strain evidence="14">NRRL 39464</strain>
    </source>
</reference>
<dbReference type="Pfam" id="PF00999">
    <property type="entry name" value="Na_H_Exchanger"/>
    <property type="match status" value="1"/>
</dbReference>
<keyword evidence="4 11" id="KW-0812">Transmembrane</keyword>
<dbReference type="InterPro" id="IPR049326">
    <property type="entry name" value="Rhodopsin_dom_fungi"/>
</dbReference>
<dbReference type="GO" id="GO:1902600">
    <property type="term" value="P:proton transmembrane transport"/>
    <property type="evidence" value="ECO:0007669"/>
    <property type="project" value="InterPro"/>
</dbReference>
<evidence type="ECO:0000256" key="4">
    <source>
        <dbReference type="ARBA" id="ARBA00022692"/>
    </source>
</evidence>
<feature type="transmembrane region" description="Helical" evidence="11">
    <location>
        <begin position="173"/>
        <end position="200"/>
    </location>
</feature>
<feature type="transmembrane region" description="Helical" evidence="11">
    <location>
        <begin position="212"/>
        <end position="231"/>
    </location>
</feature>
<feature type="transmembrane region" description="Helical" evidence="11">
    <location>
        <begin position="484"/>
        <end position="507"/>
    </location>
</feature>
<dbReference type="GO" id="GO:0015297">
    <property type="term" value="F:antiporter activity"/>
    <property type="evidence" value="ECO:0007669"/>
    <property type="project" value="UniProtKB-KW"/>
</dbReference>
<feature type="transmembrane region" description="Helical" evidence="11">
    <location>
        <begin position="443"/>
        <end position="464"/>
    </location>
</feature>
<comment type="subcellular location">
    <subcellularLocation>
        <location evidence="1">Membrane</location>
        <topology evidence="1">Multi-pass membrane protein</topology>
    </subcellularLocation>
</comment>
<feature type="transmembrane region" description="Helical" evidence="11">
    <location>
        <begin position="380"/>
        <end position="401"/>
    </location>
</feature>
<feature type="transmembrane region" description="Helical" evidence="11">
    <location>
        <begin position="528"/>
        <end position="556"/>
    </location>
</feature>
<name>A0A8H5AIX9_FUSOX</name>
<feature type="transmembrane region" description="Helical" evidence="11">
    <location>
        <begin position="251"/>
        <end position="269"/>
    </location>
</feature>
<evidence type="ECO:0000256" key="9">
    <source>
        <dbReference type="ARBA" id="ARBA00023201"/>
    </source>
</evidence>
<comment type="caution">
    <text evidence="14">The sequence shown here is derived from an EMBL/GenBank/DDBJ whole genome shotgun (WGS) entry which is preliminary data.</text>
</comment>
<keyword evidence="6" id="KW-0915">Sodium</keyword>
<feature type="compositionally biased region" description="Polar residues" evidence="10">
    <location>
        <begin position="737"/>
        <end position="752"/>
    </location>
</feature>
<gene>
    <name evidence="14" type="ORF">FOXYS1_4245</name>
</gene>
<evidence type="ECO:0000256" key="1">
    <source>
        <dbReference type="ARBA" id="ARBA00004141"/>
    </source>
</evidence>
<keyword evidence="2" id="KW-0813">Transport</keyword>
<feature type="domain" description="Rhodopsin" evidence="13">
    <location>
        <begin position="27"/>
        <end position="275"/>
    </location>
</feature>
<keyword evidence="9" id="KW-0739">Sodium transport</keyword>
<evidence type="ECO:0000256" key="6">
    <source>
        <dbReference type="ARBA" id="ARBA00023053"/>
    </source>
</evidence>
<evidence type="ECO:0000313" key="15">
    <source>
        <dbReference type="Proteomes" id="UP000558688"/>
    </source>
</evidence>